<name>A0A5C0B2W1_9BURK</name>
<feature type="signal peptide" evidence="1">
    <location>
        <begin position="1"/>
        <end position="23"/>
    </location>
</feature>
<dbReference type="OrthoDB" id="5523946at2"/>
<gene>
    <name evidence="2" type="ORF">FXN63_22115</name>
</gene>
<keyword evidence="2" id="KW-0282">Flagellum</keyword>
<proteinExistence type="predicted"/>
<reference evidence="2 3" key="1">
    <citation type="submission" date="2019-08" db="EMBL/GenBank/DDBJ databases">
        <title>Amphibian skin-associated Pigmentiphaga: genome sequence and occurrence across geography and hosts.</title>
        <authorList>
            <person name="Bletz M.C."/>
            <person name="Bunk B."/>
            <person name="Sproeer C."/>
            <person name="Biwer P."/>
            <person name="Reiter S."/>
            <person name="Rabemananjara F.C.E."/>
            <person name="Schulz S."/>
            <person name="Overmann J."/>
            <person name="Vences M."/>
        </authorList>
    </citation>
    <scope>NUCLEOTIDE SEQUENCE [LARGE SCALE GENOMIC DNA]</scope>
    <source>
        <strain evidence="2 3">Mada1488</strain>
    </source>
</reference>
<keyword evidence="3" id="KW-1185">Reference proteome</keyword>
<dbReference type="AlphaFoldDB" id="A0A5C0B2W1"/>
<feature type="chain" id="PRO_5022756465" evidence="1">
    <location>
        <begin position="24"/>
        <end position="221"/>
    </location>
</feature>
<sequence>MNNISALISVRVMGICLAVAALAGCATGRDVIAPKFDAAVNPAQGVPVRIEKVEDARIFQIKPGSPSTPSLMDDNLSDEAIRSRAIARKRNGYGMALGDILVPEGQTIASLTQTVVARAFRENGFRVVAPTDADYARATPVTVRVNKLWAWLEMGFVLGVSSNYEVVLTGPIGPLQQGLTVNGQIRETAMVVTESVWSGIISKSLEDMYTNLKSRIGTAKP</sequence>
<dbReference type="EMBL" id="CP043046">
    <property type="protein sequence ID" value="QEI08234.1"/>
    <property type="molecule type" value="Genomic_DNA"/>
</dbReference>
<dbReference type="KEGG" id="pacr:FXN63_22115"/>
<dbReference type="RefSeq" id="WP_148817607.1">
    <property type="nucleotide sequence ID" value="NZ_CP043046.1"/>
</dbReference>
<evidence type="ECO:0000313" key="3">
    <source>
        <dbReference type="Proteomes" id="UP000325161"/>
    </source>
</evidence>
<dbReference type="Proteomes" id="UP000325161">
    <property type="component" value="Chromosome"/>
</dbReference>
<organism evidence="2 3">
    <name type="scientific">Pigmentiphaga aceris</name>
    <dbReference type="NCBI Taxonomy" id="1940612"/>
    <lineage>
        <taxon>Bacteria</taxon>
        <taxon>Pseudomonadati</taxon>
        <taxon>Pseudomonadota</taxon>
        <taxon>Betaproteobacteria</taxon>
        <taxon>Burkholderiales</taxon>
        <taxon>Alcaligenaceae</taxon>
        <taxon>Pigmentiphaga</taxon>
    </lineage>
</organism>
<evidence type="ECO:0000313" key="2">
    <source>
        <dbReference type="EMBL" id="QEI08234.1"/>
    </source>
</evidence>
<accession>A0A5C0B2W1</accession>
<protein>
    <submittedName>
        <fullName evidence="2">Flagellar biosynthesis protein</fullName>
    </submittedName>
</protein>
<evidence type="ECO:0000256" key="1">
    <source>
        <dbReference type="SAM" id="SignalP"/>
    </source>
</evidence>
<keyword evidence="1" id="KW-0732">Signal</keyword>
<keyword evidence="2" id="KW-0966">Cell projection</keyword>
<keyword evidence="2" id="KW-0969">Cilium</keyword>